<evidence type="ECO:0000313" key="1">
    <source>
        <dbReference type="EMBL" id="GKV13387.1"/>
    </source>
</evidence>
<gene>
    <name evidence="1" type="ORF">SLEP1_g24397</name>
</gene>
<dbReference type="Proteomes" id="UP001054252">
    <property type="component" value="Unassembled WGS sequence"/>
</dbReference>
<keyword evidence="2" id="KW-1185">Reference proteome</keyword>
<sequence length="45" mass="5058">MNFQICSALFLTVRCSCRCLGVNSSNFLSPEILLHSHRPPPNLQL</sequence>
<proteinExistence type="predicted"/>
<organism evidence="1 2">
    <name type="scientific">Rubroshorea leprosula</name>
    <dbReference type="NCBI Taxonomy" id="152421"/>
    <lineage>
        <taxon>Eukaryota</taxon>
        <taxon>Viridiplantae</taxon>
        <taxon>Streptophyta</taxon>
        <taxon>Embryophyta</taxon>
        <taxon>Tracheophyta</taxon>
        <taxon>Spermatophyta</taxon>
        <taxon>Magnoliopsida</taxon>
        <taxon>eudicotyledons</taxon>
        <taxon>Gunneridae</taxon>
        <taxon>Pentapetalae</taxon>
        <taxon>rosids</taxon>
        <taxon>malvids</taxon>
        <taxon>Malvales</taxon>
        <taxon>Dipterocarpaceae</taxon>
        <taxon>Rubroshorea</taxon>
    </lineage>
</organism>
<protein>
    <submittedName>
        <fullName evidence="1">Uncharacterized protein</fullName>
    </submittedName>
</protein>
<comment type="caution">
    <text evidence="1">The sequence shown here is derived from an EMBL/GenBank/DDBJ whole genome shotgun (WGS) entry which is preliminary data.</text>
</comment>
<name>A0AAV5JQ45_9ROSI</name>
<accession>A0AAV5JQ45</accession>
<evidence type="ECO:0000313" key="2">
    <source>
        <dbReference type="Proteomes" id="UP001054252"/>
    </source>
</evidence>
<reference evidence="1 2" key="1">
    <citation type="journal article" date="2021" name="Commun. Biol.">
        <title>The genome of Shorea leprosula (Dipterocarpaceae) highlights the ecological relevance of drought in aseasonal tropical rainforests.</title>
        <authorList>
            <person name="Ng K.K.S."/>
            <person name="Kobayashi M.J."/>
            <person name="Fawcett J.A."/>
            <person name="Hatakeyama M."/>
            <person name="Paape T."/>
            <person name="Ng C.H."/>
            <person name="Ang C.C."/>
            <person name="Tnah L.H."/>
            <person name="Lee C.T."/>
            <person name="Nishiyama T."/>
            <person name="Sese J."/>
            <person name="O'Brien M.J."/>
            <person name="Copetti D."/>
            <person name="Mohd Noor M.I."/>
            <person name="Ong R.C."/>
            <person name="Putra M."/>
            <person name="Sireger I.Z."/>
            <person name="Indrioko S."/>
            <person name="Kosugi Y."/>
            <person name="Izuno A."/>
            <person name="Isagi Y."/>
            <person name="Lee S.L."/>
            <person name="Shimizu K.K."/>
        </authorList>
    </citation>
    <scope>NUCLEOTIDE SEQUENCE [LARGE SCALE GENOMIC DNA]</scope>
    <source>
        <strain evidence="1">214</strain>
    </source>
</reference>
<dbReference type="EMBL" id="BPVZ01000038">
    <property type="protein sequence ID" value="GKV13387.1"/>
    <property type="molecule type" value="Genomic_DNA"/>
</dbReference>
<dbReference type="AlphaFoldDB" id="A0AAV5JQ45"/>